<dbReference type="PATRIC" id="fig|880157.4.peg.241"/>
<protein>
    <submittedName>
        <fullName evidence="1">Uncharacterized protein</fullName>
    </submittedName>
</protein>
<accession>A0A0J5FXF3</accession>
<dbReference type="Proteomes" id="UP000036277">
    <property type="component" value="Unassembled WGS sequence"/>
</dbReference>
<dbReference type="STRING" id="880157.AB204_01100"/>
<gene>
    <name evidence="1" type="ORF">AB204_01100</name>
</gene>
<comment type="caution">
    <text evidence="1">The sequence shown here is derived from an EMBL/GenBank/DDBJ whole genome shotgun (WGS) entry which is preliminary data.</text>
</comment>
<dbReference type="AlphaFoldDB" id="A0A0J5FXF3"/>
<organism evidence="1 2">
    <name type="scientific">Xenorhabdus khoisanae</name>
    <dbReference type="NCBI Taxonomy" id="880157"/>
    <lineage>
        <taxon>Bacteria</taxon>
        <taxon>Pseudomonadati</taxon>
        <taxon>Pseudomonadota</taxon>
        <taxon>Gammaproteobacteria</taxon>
        <taxon>Enterobacterales</taxon>
        <taxon>Morganellaceae</taxon>
        <taxon>Xenorhabdus</taxon>
    </lineage>
</organism>
<dbReference type="EMBL" id="LFCV01000005">
    <property type="protein sequence ID" value="KMJ46919.1"/>
    <property type="molecule type" value="Genomic_DNA"/>
</dbReference>
<sequence length="228" mass="26040">MPSCIDGVVLEDWTYHALKAVLNAGGIMGQYRHSISSIMAMTGNELGQKTTQLYQYEEGRFFCFLDEPKHKPKYRLNIVGHSSPVGSPILFWGTCEYAHGMNLDNFCKTVHNLLISLKNKGHNIQCIRIIACWAGANGLAQRLANHLNMPVKGSLGGTRIYSTSNLRPKLNINRHFIDKPDGGNYYFPEEEDRQRRHDPAYGLYRWYYPQLSDPDSGFEAFIHERISR</sequence>
<evidence type="ECO:0000313" key="1">
    <source>
        <dbReference type="EMBL" id="KMJ46919.1"/>
    </source>
</evidence>
<proteinExistence type="predicted"/>
<name>A0A0J5FXF3_9GAMM</name>
<dbReference type="RefSeq" id="WP_047961558.1">
    <property type="nucleotide sequence ID" value="NZ_CAWMBG010000005.1"/>
</dbReference>
<keyword evidence="2" id="KW-1185">Reference proteome</keyword>
<evidence type="ECO:0000313" key="2">
    <source>
        <dbReference type="Proteomes" id="UP000036277"/>
    </source>
</evidence>
<dbReference type="OrthoDB" id="6443802at2"/>
<reference evidence="1 2" key="1">
    <citation type="submission" date="2015-06" db="EMBL/GenBank/DDBJ databases">
        <title>Draft Whole-Genome Sequence of the Entomopathogenic Bacterium Xenorhabdus khoisanae.</title>
        <authorList>
            <person name="Naidoo S."/>
            <person name="Featherston J."/>
            <person name="Gray V.M."/>
        </authorList>
    </citation>
    <scope>NUCLEOTIDE SEQUENCE [LARGE SCALE GENOMIC DNA]</scope>
    <source>
        <strain evidence="1 2">MCB</strain>
    </source>
</reference>